<dbReference type="Proteomes" id="UP000198924">
    <property type="component" value="Unassembled WGS sequence"/>
</dbReference>
<protein>
    <submittedName>
        <fullName evidence="10">Chloramphenicol-sensitive protein RarD</fullName>
    </submittedName>
</protein>
<feature type="transmembrane region" description="Helical" evidence="8">
    <location>
        <begin position="5"/>
        <end position="25"/>
    </location>
</feature>
<dbReference type="PANTHER" id="PTHR22911">
    <property type="entry name" value="ACYL-MALONYL CONDENSING ENZYME-RELATED"/>
    <property type="match status" value="1"/>
</dbReference>
<evidence type="ECO:0000256" key="1">
    <source>
        <dbReference type="ARBA" id="ARBA00004651"/>
    </source>
</evidence>
<comment type="similarity">
    <text evidence="2">Belongs to the EamA transporter family.</text>
</comment>
<dbReference type="NCBIfam" id="TIGR00688">
    <property type="entry name" value="rarD"/>
    <property type="match status" value="1"/>
</dbReference>
<feature type="domain" description="EamA" evidence="9">
    <location>
        <begin position="2"/>
        <end position="135"/>
    </location>
</feature>
<feature type="transmembrane region" description="Helical" evidence="8">
    <location>
        <begin position="37"/>
        <end position="54"/>
    </location>
</feature>
<dbReference type="GO" id="GO:0005886">
    <property type="term" value="C:plasma membrane"/>
    <property type="evidence" value="ECO:0007669"/>
    <property type="project" value="UniProtKB-SubCell"/>
</dbReference>
<dbReference type="PANTHER" id="PTHR22911:SF137">
    <property type="entry name" value="SOLUTE CARRIER FAMILY 35 MEMBER G2-RELATED"/>
    <property type="match status" value="1"/>
</dbReference>
<name>A0A1I3XG04_9GAMM</name>
<keyword evidence="7 8" id="KW-0472">Membrane</keyword>
<feature type="transmembrane region" description="Helical" evidence="8">
    <location>
        <begin position="173"/>
        <end position="190"/>
    </location>
</feature>
<reference evidence="11" key="1">
    <citation type="submission" date="2016-10" db="EMBL/GenBank/DDBJ databases">
        <authorList>
            <person name="Varghese N."/>
            <person name="Submissions S."/>
        </authorList>
    </citation>
    <scope>NUCLEOTIDE SEQUENCE [LARGE SCALE GENOMIC DNA]</scope>
    <source>
        <strain evidence="11">DSM 11578</strain>
    </source>
</reference>
<feature type="transmembrane region" description="Helical" evidence="8">
    <location>
        <begin position="98"/>
        <end position="115"/>
    </location>
</feature>
<evidence type="ECO:0000259" key="9">
    <source>
        <dbReference type="Pfam" id="PF00892"/>
    </source>
</evidence>
<evidence type="ECO:0000256" key="4">
    <source>
        <dbReference type="ARBA" id="ARBA00022475"/>
    </source>
</evidence>
<evidence type="ECO:0000256" key="6">
    <source>
        <dbReference type="ARBA" id="ARBA00022989"/>
    </source>
</evidence>
<evidence type="ECO:0000256" key="7">
    <source>
        <dbReference type="ARBA" id="ARBA00023136"/>
    </source>
</evidence>
<feature type="transmembrane region" description="Helical" evidence="8">
    <location>
        <begin position="145"/>
        <end position="161"/>
    </location>
</feature>
<dbReference type="InterPro" id="IPR004626">
    <property type="entry name" value="RarD"/>
</dbReference>
<feature type="transmembrane region" description="Helical" evidence="8">
    <location>
        <begin position="236"/>
        <end position="256"/>
    </location>
</feature>
<proteinExistence type="inferred from homology"/>
<evidence type="ECO:0000313" key="10">
    <source>
        <dbReference type="EMBL" id="SFK17986.1"/>
    </source>
</evidence>
<evidence type="ECO:0000256" key="5">
    <source>
        <dbReference type="ARBA" id="ARBA00022692"/>
    </source>
</evidence>
<evidence type="ECO:0000256" key="2">
    <source>
        <dbReference type="ARBA" id="ARBA00007362"/>
    </source>
</evidence>
<feature type="transmembrane region" description="Helical" evidence="8">
    <location>
        <begin position="262"/>
        <end position="283"/>
    </location>
</feature>
<dbReference type="InterPro" id="IPR037185">
    <property type="entry name" value="EmrE-like"/>
</dbReference>
<keyword evidence="3" id="KW-0813">Transport</keyword>
<keyword evidence="11" id="KW-1185">Reference proteome</keyword>
<dbReference type="Pfam" id="PF00892">
    <property type="entry name" value="EamA"/>
    <property type="match status" value="1"/>
</dbReference>
<dbReference type="SUPFAM" id="SSF103481">
    <property type="entry name" value="Multidrug resistance efflux transporter EmrE"/>
    <property type="match status" value="2"/>
</dbReference>
<keyword evidence="4" id="KW-1003">Cell membrane</keyword>
<dbReference type="EMBL" id="FOSH01000006">
    <property type="protein sequence ID" value="SFK17986.1"/>
    <property type="molecule type" value="Genomic_DNA"/>
</dbReference>
<evidence type="ECO:0000256" key="3">
    <source>
        <dbReference type="ARBA" id="ARBA00022448"/>
    </source>
</evidence>
<dbReference type="OrthoDB" id="369870at2"/>
<keyword evidence="5 8" id="KW-0812">Transmembrane</keyword>
<gene>
    <name evidence="10" type="ORF">SAMN04488079_10630</name>
</gene>
<keyword evidence="6 8" id="KW-1133">Transmembrane helix</keyword>
<feature type="transmembrane region" description="Helical" evidence="8">
    <location>
        <begin position="210"/>
        <end position="229"/>
    </location>
</feature>
<organism evidence="10 11">
    <name type="scientific">Methylophaga sulfidovorans</name>
    <dbReference type="NCBI Taxonomy" id="45496"/>
    <lineage>
        <taxon>Bacteria</taxon>
        <taxon>Pseudomonadati</taxon>
        <taxon>Pseudomonadota</taxon>
        <taxon>Gammaproteobacteria</taxon>
        <taxon>Thiotrichales</taxon>
        <taxon>Piscirickettsiaceae</taxon>
        <taxon>Methylophaga</taxon>
    </lineage>
</organism>
<accession>A0A1I3XG04</accession>
<dbReference type="AlphaFoldDB" id="A0A1I3XG04"/>
<dbReference type="RefSeq" id="WP_091712466.1">
    <property type="nucleotide sequence ID" value="NZ_FOSH01000006.1"/>
</dbReference>
<comment type="subcellular location">
    <subcellularLocation>
        <location evidence="1">Cell membrane</location>
        <topology evidence="1">Multi-pass membrane protein</topology>
    </subcellularLocation>
</comment>
<dbReference type="InterPro" id="IPR000620">
    <property type="entry name" value="EamA_dom"/>
</dbReference>
<evidence type="ECO:0000256" key="8">
    <source>
        <dbReference type="SAM" id="Phobius"/>
    </source>
</evidence>
<evidence type="ECO:0000313" key="11">
    <source>
        <dbReference type="Proteomes" id="UP000198924"/>
    </source>
</evidence>
<sequence>MQGLILAILAYTIWGLFPLFFSYLSHVSPIEVTAHRIIWSLVATLTVGLALKRGKHLWEALHNKTTLLWLGASAVFIAINWLVYIWAVGQHRVLEASLGYFIMPLVSLLMGRLLLKESLHPLQAIAGGIAFLAVLWELWSFGSLPWVGVVLSFAFAFYGLIRKIHPIDGINGLTIEALWLMPFVILWIGWQANSGESILQFGHDTTTTVLLISSGFLTALPLVLFAMATRRINLSIVGFIMYLNPTIQFLIGVYVLDEHFPQARLVTFILVWLAMLLFMLGMWQQQKQKQAAIKTD</sequence>
<feature type="transmembrane region" description="Helical" evidence="8">
    <location>
        <begin position="66"/>
        <end position="86"/>
    </location>
</feature>